<dbReference type="EMBL" id="OZ038524">
    <property type="protein sequence ID" value="CAL2082115.1"/>
    <property type="molecule type" value="Genomic_DNA"/>
</dbReference>
<keyword evidence="2" id="KW-1185">Reference proteome</keyword>
<dbReference type="GeneID" id="65209544"/>
<name>A0ABM9NWR5_9FLAO</name>
<dbReference type="Proteomes" id="UP001497514">
    <property type="component" value="Chromosome"/>
</dbReference>
<protein>
    <submittedName>
        <fullName evidence="1">Uncharacterized protein</fullName>
    </submittedName>
</protein>
<gene>
    <name evidence="1" type="ORF">TD3509T_1297</name>
</gene>
<dbReference type="RefSeq" id="WP_101901509.1">
    <property type="nucleotide sequence ID" value="NZ_JBFKZT010000003.1"/>
</dbReference>
<accession>A0ABM9NWR5</accession>
<evidence type="ECO:0000313" key="2">
    <source>
        <dbReference type="Proteomes" id="UP001497514"/>
    </source>
</evidence>
<sequence length="136" mass="15769">MKKGLIIIFGKKDANVLSNFCLRFFLNQKIKILLINNGNHRIFFDFLNILKKTSKCDISILTLRSEKKALLAIKAGVRFLSTIKNIGLIIHTNPTDMLNGNWINKKLDLSNIELPHKKNERILLRQVYSMNEIINY</sequence>
<evidence type="ECO:0000313" key="1">
    <source>
        <dbReference type="EMBL" id="CAL2082115.1"/>
    </source>
</evidence>
<organism evidence="1 2">
    <name type="scientific">Tenacibaculum dicentrarchi</name>
    <dbReference type="NCBI Taxonomy" id="669041"/>
    <lineage>
        <taxon>Bacteria</taxon>
        <taxon>Pseudomonadati</taxon>
        <taxon>Bacteroidota</taxon>
        <taxon>Flavobacteriia</taxon>
        <taxon>Flavobacteriales</taxon>
        <taxon>Flavobacteriaceae</taxon>
        <taxon>Tenacibaculum</taxon>
    </lineage>
</organism>
<proteinExistence type="predicted"/>
<reference evidence="1 2" key="1">
    <citation type="submission" date="2024-05" db="EMBL/GenBank/DDBJ databases">
        <authorList>
            <person name="Duchaud E."/>
        </authorList>
    </citation>
    <scope>NUCLEOTIDE SEQUENCE [LARGE SCALE GENOMIC DNA]</scope>
    <source>
        <strain evidence="1">Ena-SAMPLE-TAB-13-05-2024-13:56:06:370-140309</strain>
    </source>
</reference>